<dbReference type="AlphaFoldDB" id="A0AAP0LMN3"/>
<comment type="caution">
    <text evidence="2">The sequence shown here is derived from an EMBL/GenBank/DDBJ whole genome shotgun (WGS) entry which is preliminary data.</text>
</comment>
<evidence type="ECO:0000256" key="1">
    <source>
        <dbReference type="SAM" id="Phobius"/>
    </source>
</evidence>
<sequence length="153" mass="16283">MGRIRKILINTSLSQISSPSSFKAQTQSFQNSTQQPKFGLLLAGLMELESDQVMVEERRLGGGAADLVPCSSRSVDRNRNTILAEPRRMLQATGCMAVGGGFQVASKGGRRLWVDDALVGSGLLTAASCLNACAVVPYAVVKLLFVMVFVCGS</sequence>
<dbReference type="Proteomes" id="UP001428341">
    <property type="component" value="Unassembled WGS sequence"/>
</dbReference>
<evidence type="ECO:0000313" key="2">
    <source>
        <dbReference type="EMBL" id="KAK9174884.1"/>
    </source>
</evidence>
<evidence type="ECO:0000313" key="3">
    <source>
        <dbReference type="Proteomes" id="UP001428341"/>
    </source>
</evidence>
<protein>
    <submittedName>
        <fullName evidence="2">Uncharacterized protein</fullName>
    </submittedName>
</protein>
<keyword evidence="1" id="KW-1133">Transmembrane helix</keyword>
<accession>A0AAP0LMN3</accession>
<keyword evidence="1" id="KW-0812">Transmembrane</keyword>
<keyword evidence="1" id="KW-0472">Membrane</keyword>
<keyword evidence="3" id="KW-1185">Reference proteome</keyword>
<feature type="transmembrane region" description="Helical" evidence="1">
    <location>
        <begin position="117"/>
        <end position="140"/>
    </location>
</feature>
<dbReference type="EMBL" id="JBCGBO010000025">
    <property type="protein sequence ID" value="KAK9174884.1"/>
    <property type="molecule type" value="Genomic_DNA"/>
</dbReference>
<proteinExistence type="predicted"/>
<reference evidence="2 3" key="1">
    <citation type="submission" date="2024-05" db="EMBL/GenBank/DDBJ databases">
        <title>Haplotype-resolved chromosome-level genome assembly of Huyou (Citrus changshanensis).</title>
        <authorList>
            <person name="Miao C."/>
            <person name="Chen W."/>
            <person name="Wu Y."/>
            <person name="Wang L."/>
            <person name="Zhao S."/>
            <person name="Grierson D."/>
            <person name="Xu C."/>
            <person name="Chen K."/>
        </authorList>
    </citation>
    <scope>NUCLEOTIDE SEQUENCE [LARGE SCALE GENOMIC DNA]</scope>
    <source>
        <strain evidence="2">01-14</strain>
        <tissue evidence="2">Leaf</tissue>
    </source>
</reference>
<gene>
    <name evidence="2" type="ORF">WN944_026888</name>
</gene>
<name>A0AAP0LMN3_9ROSI</name>
<organism evidence="2 3">
    <name type="scientific">Citrus x changshan-huyou</name>
    <dbReference type="NCBI Taxonomy" id="2935761"/>
    <lineage>
        <taxon>Eukaryota</taxon>
        <taxon>Viridiplantae</taxon>
        <taxon>Streptophyta</taxon>
        <taxon>Embryophyta</taxon>
        <taxon>Tracheophyta</taxon>
        <taxon>Spermatophyta</taxon>
        <taxon>Magnoliopsida</taxon>
        <taxon>eudicotyledons</taxon>
        <taxon>Gunneridae</taxon>
        <taxon>Pentapetalae</taxon>
        <taxon>rosids</taxon>
        <taxon>malvids</taxon>
        <taxon>Sapindales</taxon>
        <taxon>Rutaceae</taxon>
        <taxon>Aurantioideae</taxon>
        <taxon>Citrus</taxon>
    </lineage>
</organism>